<dbReference type="EMBL" id="CP002637">
    <property type="protein sequence ID" value="AEC00907.1"/>
    <property type="molecule type" value="Genomic_DNA"/>
</dbReference>
<sequence length="230" mass="23635">MLERDERKSGEEMKENAGVREVLADGWFTALRERLVGTGEDVRLQGRRPILLAALLVAVGTWFFVEGTEPEAGVFVASPSAAVSQTPLHEEAAGAKEARNGKALADPFALLHGEEQATVAAMAAVGGGDERCVAALNRAADKSGSDPSAGGRQDEKAAGVAAGKAAGAAVPQVRGTVTSNVGTVLLLSVGGHDFFLSEGEEKEGVLLQSLSDKSAVVVVGGRSYTLNLPG</sequence>
<evidence type="ECO:0000313" key="3">
    <source>
        <dbReference type="Proteomes" id="UP000003505"/>
    </source>
</evidence>
<dbReference type="EMBL" id="ACKP02000002">
    <property type="protein sequence ID" value="EEX78439.1"/>
    <property type="molecule type" value="Genomic_DNA"/>
</dbReference>
<reference evidence="2 3" key="1">
    <citation type="submission" date="2009-09" db="EMBL/GenBank/DDBJ databases">
        <authorList>
            <person name="Weinstock G."/>
            <person name="Sodergren E."/>
            <person name="Clifton S."/>
            <person name="Fulton L."/>
            <person name="Fulton B."/>
            <person name="Courtney L."/>
            <person name="Fronick C."/>
            <person name="Harrison M."/>
            <person name="Strong C."/>
            <person name="Farmer C."/>
            <person name="Delahaunty K."/>
            <person name="Markovic C."/>
            <person name="Hall O."/>
            <person name="Minx P."/>
            <person name="Tomlinson C."/>
            <person name="Mitreva M."/>
            <person name="Nelson J."/>
            <person name="Hou S."/>
            <person name="Wollam A."/>
            <person name="Pepin K.H."/>
            <person name="Johnson M."/>
            <person name="Bhonagiri V."/>
            <person name="Nash W.E."/>
            <person name="Warren W."/>
            <person name="Chinwalla A."/>
            <person name="Mardis E.R."/>
            <person name="Wilson R.K."/>
        </authorList>
    </citation>
    <scope>NUCLEOTIDE SEQUENCE [LARGE SCALE GENOMIC DNA]</scope>
    <source>
        <strain evidence="2">ATCC 35185</strain>
        <strain evidence="3">ATCC 35185 / DSM 20758 / VPI D19B-28</strain>
    </source>
</reference>
<evidence type="ECO:0000313" key="1">
    <source>
        <dbReference type="EMBL" id="AEC00907.1"/>
    </source>
</evidence>
<reference evidence="1 4" key="2">
    <citation type="submission" date="2011-04" db="EMBL/GenBank/DDBJ databases">
        <title>The complete genome of Selenomonas sputigena DSM 20758.</title>
        <authorList>
            <consortium name="US DOE Joint Genome Institute (JGI-PGF)"/>
            <person name="Lucas S."/>
            <person name="Copeland A."/>
            <person name="Lapidus A."/>
            <person name="Bruce D."/>
            <person name="Goodwin L."/>
            <person name="Pitluck S."/>
            <person name="Peters L."/>
            <person name="Kyrpides N."/>
            <person name="Mavromatis K."/>
            <person name="Ivanova N."/>
            <person name="Ovchinnikova G."/>
            <person name="Teshima H."/>
            <person name="Detter J.C."/>
            <person name="Tapia R."/>
            <person name="Han C."/>
            <person name="Land M."/>
            <person name="Hauser L."/>
            <person name="Markowitz V."/>
            <person name="Cheng J.-F."/>
            <person name="Hugenholtz P."/>
            <person name="Woyke T."/>
            <person name="Wu D."/>
            <person name="Gronow S."/>
            <person name="Wellnitz S."/>
            <person name="Schneider S."/>
            <person name="Klenk H.-P."/>
            <person name="Eisen J.A."/>
        </authorList>
    </citation>
    <scope>NUCLEOTIDE SEQUENCE [LARGE SCALE GENOMIC DNA]</scope>
    <source>
        <strain evidence="1">ATCC 35185</strain>
        <strain evidence="4">ATCC 35185 / DSM 20758 / VPI D19B-28</strain>
    </source>
</reference>
<dbReference type="RefSeq" id="WP_006190565.1">
    <property type="nucleotide sequence ID" value="NC_015437.1"/>
</dbReference>
<dbReference type="HOGENOM" id="CLU_1204113_0_0_9"/>
<dbReference type="STRING" id="546271.Selsp_1954"/>
<dbReference type="Proteomes" id="UP000011124">
    <property type="component" value="Chromosome"/>
</dbReference>
<name>C9LRH3_SELS3</name>
<proteinExistence type="predicted"/>
<dbReference type="AlphaFoldDB" id="C9LRH3"/>
<organism evidence="2 3">
    <name type="scientific">Selenomonas sputigena (strain ATCC 35185 / DSM 20758 / CCUG 44933 / VPI D19B-28)</name>
    <dbReference type="NCBI Taxonomy" id="546271"/>
    <lineage>
        <taxon>Bacteria</taxon>
        <taxon>Bacillati</taxon>
        <taxon>Bacillota</taxon>
        <taxon>Negativicutes</taxon>
        <taxon>Selenomonadales</taxon>
        <taxon>Selenomonadaceae</taxon>
        <taxon>Selenomonas</taxon>
    </lineage>
</organism>
<keyword evidence="4" id="KW-1185">Reference proteome</keyword>
<evidence type="ECO:0000313" key="2">
    <source>
        <dbReference type="EMBL" id="EEX78439.1"/>
    </source>
</evidence>
<gene>
    <name evidence="1" type="ordered locus">Selsp_1954</name>
    <name evidence="2" type="ORF">SELSPUOL_00038</name>
</gene>
<dbReference type="KEGG" id="ssg:Selsp_1954"/>
<dbReference type="Proteomes" id="UP000003505">
    <property type="component" value="Unassembled WGS sequence"/>
</dbReference>
<protein>
    <submittedName>
        <fullName evidence="2">Uncharacterized protein</fullName>
    </submittedName>
</protein>
<accession>C9LRH3</accession>
<evidence type="ECO:0000313" key="4">
    <source>
        <dbReference type="Proteomes" id="UP000011124"/>
    </source>
</evidence>